<proteinExistence type="predicted"/>
<dbReference type="PANTHER" id="PTHR33562">
    <property type="entry name" value="ATILLA, ISOFORM B-RELATED-RELATED"/>
    <property type="match status" value="1"/>
</dbReference>
<dbReference type="Pfam" id="PF17064">
    <property type="entry name" value="QVR"/>
    <property type="match status" value="1"/>
</dbReference>
<evidence type="ECO:0000313" key="4">
    <source>
        <dbReference type="EMBL" id="KAK3600708.1"/>
    </source>
</evidence>
<reference evidence="4" key="2">
    <citation type="journal article" date="2021" name="Genome Biol. Evol.">
        <title>Developing a high-quality reference genome for a parasitic bivalve with doubly uniparental inheritance (Bivalvia: Unionida).</title>
        <authorList>
            <person name="Smith C.H."/>
        </authorList>
    </citation>
    <scope>NUCLEOTIDE SEQUENCE</scope>
    <source>
        <strain evidence="4">CHS0354</strain>
        <tissue evidence="4">Mantle</tissue>
    </source>
</reference>
<organism evidence="4 5">
    <name type="scientific">Potamilus streckersoni</name>
    <dbReference type="NCBI Taxonomy" id="2493646"/>
    <lineage>
        <taxon>Eukaryota</taxon>
        <taxon>Metazoa</taxon>
        <taxon>Spiralia</taxon>
        <taxon>Lophotrochozoa</taxon>
        <taxon>Mollusca</taxon>
        <taxon>Bivalvia</taxon>
        <taxon>Autobranchia</taxon>
        <taxon>Heteroconchia</taxon>
        <taxon>Palaeoheterodonta</taxon>
        <taxon>Unionida</taxon>
        <taxon>Unionoidea</taxon>
        <taxon>Unionidae</taxon>
        <taxon>Ambleminae</taxon>
        <taxon>Lampsilini</taxon>
        <taxon>Potamilus</taxon>
    </lineage>
</organism>
<dbReference type="InterPro" id="IPR050975">
    <property type="entry name" value="Sleep_regulator"/>
</dbReference>
<dbReference type="EMBL" id="JAEAOA010001632">
    <property type="protein sequence ID" value="KAK3600708.1"/>
    <property type="molecule type" value="Genomic_DNA"/>
</dbReference>
<evidence type="ECO:0000256" key="2">
    <source>
        <dbReference type="ARBA" id="ARBA00023180"/>
    </source>
</evidence>
<reference evidence="4" key="3">
    <citation type="submission" date="2023-05" db="EMBL/GenBank/DDBJ databases">
        <authorList>
            <person name="Smith C.H."/>
        </authorList>
    </citation>
    <scope>NUCLEOTIDE SEQUENCE</scope>
    <source>
        <strain evidence="4">CHS0354</strain>
        <tissue evidence="4">Mantle</tissue>
    </source>
</reference>
<dbReference type="GO" id="GO:0030431">
    <property type="term" value="P:sleep"/>
    <property type="evidence" value="ECO:0007669"/>
    <property type="project" value="InterPro"/>
</dbReference>
<feature type="signal peptide" evidence="3">
    <location>
        <begin position="1"/>
        <end position="23"/>
    </location>
</feature>
<dbReference type="InterPro" id="IPR031424">
    <property type="entry name" value="QVR-like"/>
</dbReference>
<dbReference type="SUPFAM" id="SSF57302">
    <property type="entry name" value="Snake toxin-like"/>
    <property type="match status" value="1"/>
</dbReference>
<evidence type="ECO:0008006" key="6">
    <source>
        <dbReference type="Google" id="ProtNLM"/>
    </source>
</evidence>
<dbReference type="AlphaFoldDB" id="A0AAE0SZG4"/>
<keyword evidence="1 3" id="KW-0732">Signal</keyword>
<name>A0AAE0SZG4_9BIVA</name>
<reference evidence="4" key="1">
    <citation type="journal article" date="2021" name="Genome Biol. Evol.">
        <title>A High-Quality Reference Genome for a Parasitic Bivalve with Doubly Uniparental Inheritance (Bivalvia: Unionida).</title>
        <authorList>
            <person name="Smith C.H."/>
        </authorList>
    </citation>
    <scope>NUCLEOTIDE SEQUENCE</scope>
    <source>
        <strain evidence="4">CHS0354</strain>
    </source>
</reference>
<dbReference type="GO" id="GO:0032222">
    <property type="term" value="P:regulation of synaptic transmission, cholinergic"/>
    <property type="evidence" value="ECO:0007669"/>
    <property type="project" value="InterPro"/>
</dbReference>
<evidence type="ECO:0000256" key="3">
    <source>
        <dbReference type="SAM" id="SignalP"/>
    </source>
</evidence>
<comment type="caution">
    <text evidence="4">The sequence shown here is derived from an EMBL/GenBank/DDBJ whole genome shotgun (WGS) entry which is preliminary data.</text>
</comment>
<accession>A0AAE0SZG4</accession>
<keyword evidence="5" id="KW-1185">Reference proteome</keyword>
<evidence type="ECO:0000313" key="5">
    <source>
        <dbReference type="Proteomes" id="UP001195483"/>
    </source>
</evidence>
<feature type="chain" id="PRO_5042151262" description="Protein sleepless" evidence="3">
    <location>
        <begin position="24"/>
        <end position="122"/>
    </location>
</feature>
<dbReference type="Proteomes" id="UP001195483">
    <property type="component" value="Unassembled WGS sequence"/>
</dbReference>
<protein>
    <recommendedName>
        <fullName evidence="6">Protein sleepless</fullName>
    </recommendedName>
</protein>
<sequence>MGNFGVKHLVLFGIIISLQSANALRCYECSPTDSCKDPFNNNGVSTTSCYTSCSKTKGESSGQQVITRGCGSGSDNKCDETTVLGVKVKICQCDTDLCNGVIPVRGSFIALAASVFVFLIFL</sequence>
<evidence type="ECO:0000256" key="1">
    <source>
        <dbReference type="ARBA" id="ARBA00022729"/>
    </source>
</evidence>
<dbReference type="InterPro" id="IPR045860">
    <property type="entry name" value="Snake_toxin-like_sf"/>
</dbReference>
<keyword evidence="2" id="KW-0325">Glycoprotein</keyword>
<gene>
    <name evidence="4" type="ORF">CHS0354_027195</name>
</gene>